<comment type="similarity">
    <text evidence="1">Belongs to the fantastic four family.</text>
</comment>
<dbReference type="Proteomes" id="UP001152561">
    <property type="component" value="Unassembled WGS sequence"/>
</dbReference>
<evidence type="ECO:0000313" key="4">
    <source>
        <dbReference type="Proteomes" id="UP001152561"/>
    </source>
</evidence>
<accession>A0A9Q1MKH7</accession>
<reference evidence="4" key="1">
    <citation type="journal article" date="2023" name="Proc. Natl. Acad. Sci. U.S.A.">
        <title>Genomic and structural basis for evolution of tropane alkaloid biosynthesis.</title>
        <authorList>
            <person name="Wanga Y.-J."/>
            <person name="Taina T."/>
            <person name="Yua J.-Y."/>
            <person name="Lia J."/>
            <person name="Xua B."/>
            <person name="Chenc J."/>
            <person name="D'Auriad J.C."/>
            <person name="Huanga J.-P."/>
            <person name="Huanga S.-X."/>
        </authorList>
    </citation>
    <scope>NUCLEOTIDE SEQUENCE [LARGE SCALE GENOMIC DNA]</scope>
    <source>
        <strain evidence="4">cv. KIB-2019</strain>
    </source>
</reference>
<sequence>MHWLESSTQEHGLDYLGDFIGVESCIDLQSDINMEPNTQCDSGIKKMKKEKKKEKEYPPPIPWLACTKNLTYSQIKMPWIMKRYYTEDGRLIIKEEKMKHYEYFEAHRSEGRLMLRLIPLNDEVLSTDDNDDSENELVEDEQEVIIHEEKEEKVEKYVDLNKSDEELNGENELANVIGDAQFNKSTSKETRSFSLAHLVRKL</sequence>
<dbReference type="PANTHER" id="PTHR33155">
    <property type="entry name" value="FANTASTIC FOUR-LIKE PROTEIN (DUF3049)"/>
    <property type="match status" value="1"/>
</dbReference>
<evidence type="ECO:0000256" key="1">
    <source>
        <dbReference type="ARBA" id="ARBA00008690"/>
    </source>
</evidence>
<dbReference type="OrthoDB" id="1928183at2759"/>
<evidence type="ECO:0000313" key="3">
    <source>
        <dbReference type="EMBL" id="KAJ8561424.1"/>
    </source>
</evidence>
<dbReference type="Pfam" id="PF11250">
    <property type="entry name" value="FAF"/>
    <property type="match status" value="1"/>
</dbReference>
<gene>
    <name evidence="3" type="ORF">K7X08_027614</name>
</gene>
<organism evidence="3 4">
    <name type="scientific">Anisodus acutangulus</name>
    <dbReference type="NCBI Taxonomy" id="402998"/>
    <lineage>
        <taxon>Eukaryota</taxon>
        <taxon>Viridiplantae</taxon>
        <taxon>Streptophyta</taxon>
        <taxon>Embryophyta</taxon>
        <taxon>Tracheophyta</taxon>
        <taxon>Spermatophyta</taxon>
        <taxon>Magnoliopsida</taxon>
        <taxon>eudicotyledons</taxon>
        <taxon>Gunneridae</taxon>
        <taxon>Pentapetalae</taxon>
        <taxon>asterids</taxon>
        <taxon>lamiids</taxon>
        <taxon>Solanales</taxon>
        <taxon>Solanaceae</taxon>
        <taxon>Solanoideae</taxon>
        <taxon>Hyoscyameae</taxon>
        <taxon>Anisodus</taxon>
    </lineage>
</organism>
<name>A0A9Q1MKH7_9SOLA</name>
<proteinExistence type="inferred from homology"/>
<dbReference type="InterPro" id="IPR021410">
    <property type="entry name" value="FAF"/>
</dbReference>
<evidence type="ECO:0000259" key="2">
    <source>
        <dbReference type="Pfam" id="PF11250"/>
    </source>
</evidence>
<keyword evidence="4" id="KW-1185">Reference proteome</keyword>
<dbReference type="EMBL" id="JAJAGQ010000006">
    <property type="protein sequence ID" value="KAJ8561424.1"/>
    <property type="molecule type" value="Genomic_DNA"/>
</dbReference>
<comment type="caution">
    <text evidence="3">The sequence shown here is derived from an EMBL/GenBank/DDBJ whole genome shotgun (WGS) entry which is preliminary data.</text>
</comment>
<dbReference type="AlphaFoldDB" id="A0A9Q1MKH7"/>
<dbReference type="InterPro" id="IPR046431">
    <property type="entry name" value="FAF_dom"/>
</dbReference>
<dbReference type="PANTHER" id="PTHR33155:SF75">
    <property type="entry name" value="OS02G0750800 PROTEIN"/>
    <property type="match status" value="1"/>
</dbReference>
<feature type="domain" description="FAF" evidence="2">
    <location>
        <begin position="56"/>
        <end position="117"/>
    </location>
</feature>
<protein>
    <recommendedName>
        <fullName evidence="2">FAF domain-containing protein</fullName>
    </recommendedName>
</protein>